<dbReference type="InterPro" id="IPR050833">
    <property type="entry name" value="Poly_Biosynth_Transport"/>
</dbReference>
<feature type="transmembrane region" description="Helical" evidence="6">
    <location>
        <begin position="154"/>
        <end position="173"/>
    </location>
</feature>
<feature type="transmembrane region" description="Helical" evidence="6">
    <location>
        <begin position="311"/>
        <end position="329"/>
    </location>
</feature>
<sequence>MKKQAAFNGVVVLTVALIVVKILSALYRVPYQNILGDAGLYAYQQIYPIVALGVVLSSNAIPSALTQILDGRPANRTTFRRLTVTIELIGITCGVVLFLSAAQVAHWMGDPQLTPMLHAASASFLVVGLLGLLRGHFQSQHQMVYPAYSQVIEQLIRVGMIGVVIVCFIHQDISIYTAGTWAICASTAGFIGSTMYLWWRSDIKTEVTTQTMSIPWRQFFVAMTIFAVSHLIVILWQVVDSFTIVNMLRSGAGYAFKDAIMQKGIYDRGASFIQMGLIVTTTFCFVLVPLLTDTKRRGELDEMNSYANASLKITIVISSASGVGLMNLLPNLNRVFFESNVLTGTLTVYMLTVICVSLMMMYMAMLEIYARFRLIIGAVIVGLVSKLILNIVLIPQVEMLGASLATVLSLVIAVLVLHYGVVRCYQLNHLKLFYGKLALALLVMTISVQLCQWLIHTTSRLGSLIELLVATVVGVLAIGWLLVRLAILDGEEWVHLPFGDKMYNWKRGRKR</sequence>
<evidence type="ECO:0000313" key="10">
    <source>
        <dbReference type="Proteomes" id="UP000254100"/>
    </source>
</evidence>
<organism evidence="8 10">
    <name type="scientific">Staphylococcus microti</name>
    <dbReference type="NCBI Taxonomy" id="569857"/>
    <lineage>
        <taxon>Bacteria</taxon>
        <taxon>Bacillati</taxon>
        <taxon>Bacillota</taxon>
        <taxon>Bacilli</taxon>
        <taxon>Bacillales</taxon>
        <taxon>Staphylococcaceae</taxon>
        <taxon>Staphylococcus</taxon>
    </lineage>
</organism>
<evidence type="ECO:0000256" key="4">
    <source>
        <dbReference type="ARBA" id="ARBA00022989"/>
    </source>
</evidence>
<dbReference type="CDD" id="cd13124">
    <property type="entry name" value="MATE_SpoVB_like"/>
    <property type="match status" value="1"/>
</dbReference>
<dbReference type="AlphaFoldDB" id="A0A0D6XMN4"/>
<evidence type="ECO:0000256" key="2">
    <source>
        <dbReference type="ARBA" id="ARBA00022475"/>
    </source>
</evidence>
<feature type="transmembrane region" description="Helical" evidence="6">
    <location>
        <begin position="46"/>
        <end position="65"/>
    </location>
</feature>
<keyword evidence="2" id="KW-1003">Cell membrane</keyword>
<keyword evidence="4 6" id="KW-1133">Transmembrane helix</keyword>
<protein>
    <submittedName>
        <fullName evidence="8">Polysaccharide biosynthesis protein</fullName>
    </submittedName>
    <submittedName>
        <fullName evidence="7">Stage V sporulation protein B</fullName>
    </submittedName>
</protein>
<keyword evidence="9" id="KW-1185">Reference proteome</keyword>
<dbReference type="OrthoDB" id="9775950at2"/>
<evidence type="ECO:0000313" key="9">
    <source>
        <dbReference type="Proteomes" id="UP000032366"/>
    </source>
</evidence>
<feature type="transmembrane region" description="Helical" evidence="6">
    <location>
        <begin position="461"/>
        <end position="483"/>
    </location>
</feature>
<keyword evidence="3 6" id="KW-0812">Transmembrane</keyword>
<dbReference type="RefSeq" id="WP_044361571.1">
    <property type="nucleotide sequence ID" value="NZ_JXWY01000142.1"/>
</dbReference>
<evidence type="ECO:0000256" key="3">
    <source>
        <dbReference type="ARBA" id="ARBA00022692"/>
    </source>
</evidence>
<dbReference type="PANTHER" id="PTHR30250:SF29">
    <property type="entry name" value="POLYSACCHARIDE BIOSYNTHESIS PROTEIN C-TERMINAL DOMAIN-CONTAINING PROTEIN"/>
    <property type="match status" value="1"/>
</dbReference>
<feature type="transmembrane region" description="Helical" evidence="6">
    <location>
        <begin position="179"/>
        <end position="199"/>
    </location>
</feature>
<dbReference type="EMBL" id="JXWY01000142">
    <property type="protein sequence ID" value="KIX89872.1"/>
    <property type="molecule type" value="Genomic_DNA"/>
</dbReference>
<dbReference type="InterPro" id="IPR024923">
    <property type="entry name" value="PG_synth_SpoVB"/>
</dbReference>
<feature type="transmembrane region" description="Helical" evidence="6">
    <location>
        <begin position="374"/>
        <end position="394"/>
    </location>
</feature>
<name>A0A0D6XMN4_9STAP</name>
<comment type="subcellular location">
    <subcellularLocation>
        <location evidence="1">Cell membrane</location>
        <topology evidence="1">Multi-pass membrane protein</topology>
    </subcellularLocation>
</comment>
<dbReference type="Proteomes" id="UP000254100">
    <property type="component" value="Unassembled WGS sequence"/>
</dbReference>
<proteinExistence type="predicted"/>
<dbReference type="PANTHER" id="PTHR30250">
    <property type="entry name" value="PST FAMILY PREDICTED COLANIC ACID TRANSPORTER"/>
    <property type="match status" value="1"/>
</dbReference>
<feature type="transmembrane region" description="Helical" evidence="6">
    <location>
        <begin position="7"/>
        <end position="26"/>
    </location>
</feature>
<dbReference type="Proteomes" id="UP000032366">
    <property type="component" value="Unassembled WGS sequence"/>
</dbReference>
<feature type="transmembrane region" description="Helical" evidence="6">
    <location>
        <begin position="271"/>
        <end position="291"/>
    </location>
</feature>
<gene>
    <name evidence="8" type="primary">ytgP_1</name>
    <name evidence="8" type="ORF">NCTC13832_00213</name>
    <name evidence="7" type="ORF">TP70_10715</name>
</gene>
<evidence type="ECO:0000313" key="7">
    <source>
        <dbReference type="EMBL" id="KIX89872.1"/>
    </source>
</evidence>
<accession>A0A0D6XMN4</accession>
<feature type="transmembrane region" description="Helical" evidence="6">
    <location>
        <begin position="219"/>
        <end position="239"/>
    </location>
</feature>
<evidence type="ECO:0000256" key="5">
    <source>
        <dbReference type="ARBA" id="ARBA00023136"/>
    </source>
</evidence>
<keyword evidence="5 6" id="KW-0472">Membrane</keyword>
<dbReference type="GO" id="GO:0005886">
    <property type="term" value="C:plasma membrane"/>
    <property type="evidence" value="ECO:0007669"/>
    <property type="project" value="UniProtKB-SubCell"/>
</dbReference>
<evidence type="ECO:0000256" key="6">
    <source>
        <dbReference type="SAM" id="Phobius"/>
    </source>
</evidence>
<dbReference type="EMBL" id="UHDT01000001">
    <property type="protein sequence ID" value="SUM56575.1"/>
    <property type="molecule type" value="Genomic_DNA"/>
</dbReference>
<reference evidence="8 10" key="2">
    <citation type="submission" date="2018-06" db="EMBL/GenBank/DDBJ databases">
        <authorList>
            <consortium name="Pathogen Informatics"/>
            <person name="Doyle S."/>
        </authorList>
    </citation>
    <scope>NUCLEOTIDE SEQUENCE [LARGE SCALE GENOMIC DNA]</scope>
    <source>
        <strain evidence="8 10">NCTC13832</strain>
    </source>
</reference>
<reference evidence="7 9" key="1">
    <citation type="submission" date="2015-01" db="EMBL/GenBank/DDBJ databases">
        <authorList>
            <person name="Guo J."/>
        </authorList>
    </citation>
    <scope>NUCLEOTIDE SEQUENCE [LARGE SCALE GENOMIC DNA]</scope>
    <source>
        <strain evidence="7 9">DSM 22147</strain>
    </source>
</reference>
<evidence type="ECO:0000256" key="1">
    <source>
        <dbReference type="ARBA" id="ARBA00004651"/>
    </source>
</evidence>
<feature type="transmembrane region" description="Helical" evidence="6">
    <location>
        <begin position="115"/>
        <end position="133"/>
    </location>
</feature>
<feature type="transmembrane region" description="Helical" evidence="6">
    <location>
        <begin position="433"/>
        <end position="455"/>
    </location>
</feature>
<feature type="transmembrane region" description="Helical" evidence="6">
    <location>
        <begin position="341"/>
        <end position="362"/>
    </location>
</feature>
<feature type="transmembrane region" description="Helical" evidence="6">
    <location>
        <begin position="400"/>
        <end position="421"/>
    </location>
</feature>
<feature type="transmembrane region" description="Helical" evidence="6">
    <location>
        <begin position="86"/>
        <end position="109"/>
    </location>
</feature>
<dbReference type="InterPro" id="IPR002797">
    <property type="entry name" value="Polysacc_synth"/>
</dbReference>
<dbReference type="STRING" id="569857.TP70_10715"/>
<dbReference type="Pfam" id="PF01943">
    <property type="entry name" value="Polysacc_synt"/>
    <property type="match status" value="1"/>
</dbReference>
<evidence type="ECO:0000313" key="8">
    <source>
        <dbReference type="EMBL" id="SUM56575.1"/>
    </source>
</evidence>